<evidence type="ECO:0000313" key="2">
    <source>
        <dbReference type="Proteomes" id="UP001589755"/>
    </source>
</evidence>
<comment type="caution">
    <text evidence="1">The sequence shown here is derived from an EMBL/GenBank/DDBJ whole genome shotgun (WGS) entry which is preliminary data.</text>
</comment>
<keyword evidence="2" id="KW-1185">Reference proteome</keyword>
<protein>
    <recommendedName>
        <fullName evidence="3">Co-chaperone DjlA N-terminal domain-containing protein</fullName>
    </recommendedName>
</protein>
<dbReference type="Proteomes" id="UP001589755">
    <property type="component" value="Unassembled WGS sequence"/>
</dbReference>
<sequence>MMMPTNSESPAGARPPQPTELAGDVLLLLRLVLKDGEMNAAAEGVLRRVAWRAFAIDAAAFETFLPAFRLHGEKGADRLRAALRARPKGERRLLAAALAAAALKDDALVLREERLRARTAAILDLGEDETG</sequence>
<dbReference type="InterPro" id="IPR029024">
    <property type="entry name" value="TerB-like"/>
</dbReference>
<proteinExistence type="predicted"/>
<evidence type="ECO:0000313" key="1">
    <source>
        <dbReference type="EMBL" id="MFC0207339.1"/>
    </source>
</evidence>
<evidence type="ECO:0008006" key="3">
    <source>
        <dbReference type="Google" id="ProtNLM"/>
    </source>
</evidence>
<accession>A0ABV6D3X2</accession>
<name>A0ABV6D3X2_9HYPH</name>
<reference evidence="1 2" key="1">
    <citation type="submission" date="2024-09" db="EMBL/GenBank/DDBJ databases">
        <authorList>
            <person name="Sun Q."/>
            <person name="Mori K."/>
        </authorList>
    </citation>
    <scope>NUCLEOTIDE SEQUENCE [LARGE SCALE GENOMIC DNA]</scope>
    <source>
        <strain evidence="1 2">CCM 8543</strain>
    </source>
</reference>
<dbReference type="SUPFAM" id="SSF158682">
    <property type="entry name" value="TerB-like"/>
    <property type="match status" value="1"/>
</dbReference>
<gene>
    <name evidence="1" type="ORF">ACFFJ2_02880</name>
</gene>
<organism evidence="1 2">
    <name type="scientific">Chelativorans intermedius</name>
    <dbReference type="NCBI Taxonomy" id="515947"/>
    <lineage>
        <taxon>Bacteria</taxon>
        <taxon>Pseudomonadati</taxon>
        <taxon>Pseudomonadota</taxon>
        <taxon>Alphaproteobacteria</taxon>
        <taxon>Hyphomicrobiales</taxon>
        <taxon>Phyllobacteriaceae</taxon>
        <taxon>Chelativorans</taxon>
    </lineage>
</organism>
<dbReference type="EMBL" id="JBHLXD010000003">
    <property type="protein sequence ID" value="MFC0207339.1"/>
    <property type="molecule type" value="Genomic_DNA"/>
</dbReference>